<dbReference type="PANTHER" id="PTHR42928">
    <property type="entry name" value="TRICARBOXYLATE-BINDING PROTEIN"/>
    <property type="match status" value="1"/>
</dbReference>
<sequence length="341" mass="35292">MPPLSPDARPPGRLARRAALGLLALPALPARARAQGGAARASWPDRPLRFLQGFGAGGTTDIVARLIAPSLAAALGQPVVVENRPGAGGTMAAETLARARDGHTIMLINNGYAVSAALYRRLPYDPLADVEPVAMVASVGLVLLAGTGPEAPRDMADLARRARAAPDRLHVATVGVGSTQHFVAEAIQAAAGLRLTHVPYRGTPAALVALRNGEVELVVEPASSVLGQVRGGEARAITITSRERSPLLPEVPTVAELLGDPGFDIQTWYAIAVPAGTPPEVVARLADATAAALADPALRERLAALGLAPRPPVPPAAVREAVHAEIARWAGVFERAGIERQ</sequence>
<dbReference type="PANTHER" id="PTHR42928:SF5">
    <property type="entry name" value="BLR1237 PROTEIN"/>
    <property type="match status" value="1"/>
</dbReference>
<evidence type="ECO:0000313" key="3">
    <source>
        <dbReference type="Proteomes" id="UP000317078"/>
    </source>
</evidence>
<accession>A0A502FR92</accession>
<dbReference type="Gene3D" id="3.40.190.150">
    <property type="entry name" value="Bordetella uptake gene, domain 1"/>
    <property type="match status" value="1"/>
</dbReference>
<dbReference type="AlphaFoldDB" id="A0A502FR92"/>
<organism evidence="2 3">
    <name type="scientific">Muricoccus nepalensis</name>
    <dbReference type="NCBI Taxonomy" id="1854500"/>
    <lineage>
        <taxon>Bacteria</taxon>
        <taxon>Pseudomonadati</taxon>
        <taxon>Pseudomonadota</taxon>
        <taxon>Alphaproteobacteria</taxon>
        <taxon>Acetobacterales</taxon>
        <taxon>Roseomonadaceae</taxon>
        <taxon>Muricoccus</taxon>
    </lineage>
</organism>
<protein>
    <submittedName>
        <fullName evidence="2">Tripartite tricarboxylate transporter substrate binding protein</fullName>
    </submittedName>
</protein>
<proteinExistence type="inferred from homology"/>
<dbReference type="InterPro" id="IPR042100">
    <property type="entry name" value="Bug_dom1"/>
</dbReference>
<evidence type="ECO:0000313" key="2">
    <source>
        <dbReference type="EMBL" id="TPG51909.1"/>
    </source>
</evidence>
<dbReference type="OrthoDB" id="8970543at2"/>
<reference evidence="2 3" key="1">
    <citation type="journal article" date="2019" name="Environ. Microbiol.">
        <title>Species interactions and distinct microbial communities in high Arctic permafrost affected cryosols are associated with the CH4 and CO2 gas fluxes.</title>
        <authorList>
            <person name="Altshuler I."/>
            <person name="Hamel J."/>
            <person name="Turney S."/>
            <person name="Magnuson E."/>
            <person name="Levesque R."/>
            <person name="Greer C."/>
            <person name="Whyte L.G."/>
        </authorList>
    </citation>
    <scope>NUCLEOTIDE SEQUENCE [LARGE SCALE GENOMIC DNA]</scope>
    <source>
        <strain evidence="2 3">S9.3B</strain>
    </source>
</reference>
<evidence type="ECO:0000256" key="1">
    <source>
        <dbReference type="ARBA" id="ARBA00006987"/>
    </source>
</evidence>
<comment type="similarity">
    <text evidence="1">Belongs to the UPF0065 (bug) family.</text>
</comment>
<dbReference type="EMBL" id="RCZP01000023">
    <property type="protein sequence ID" value="TPG51909.1"/>
    <property type="molecule type" value="Genomic_DNA"/>
</dbReference>
<comment type="caution">
    <text evidence="2">The sequence shown here is derived from an EMBL/GenBank/DDBJ whole genome shotgun (WGS) entry which is preliminary data.</text>
</comment>
<gene>
    <name evidence="2" type="ORF">EAH89_19330</name>
</gene>
<dbReference type="InterPro" id="IPR005064">
    <property type="entry name" value="BUG"/>
</dbReference>
<dbReference type="Proteomes" id="UP000317078">
    <property type="component" value="Unassembled WGS sequence"/>
</dbReference>
<dbReference type="Pfam" id="PF03401">
    <property type="entry name" value="TctC"/>
    <property type="match status" value="1"/>
</dbReference>
<dbReference type="RefSeq" id="WP_140885377.1">
    <property type="nucleotide sequence ID" value="NZ_RCZP01000023.1"/>
</dbReference>
<dbReference type="PIRSF" id="PIRSF017082">
    <property type="entry name" value="YflP"/>
    <property type="match status" value="1"/>
</dbReference>
<keyword evidence="3" id="KW-1185">Reference proteome</keyword>
<dbReference type="Gene3D" id="3.40.190.10">
    <property type="entry name" value="Periplasmic binding protein-like II"/>
    <property type="match status" value="1"/>
</dbReference>
<dbReference type="SUPFAM" id="SSF53850">
    <property type="entry name" value="Periplasmic binding protein-like II"/>
    <property type="match status" value="1"/>
</dbReference>
<name>A0A502FR92_9PROT</name>